<dbReference type="Proteomes" id="UP000576645">
    <property type="component" value="Unassembled WGS sequence"/>
</dbReference>
<proteinExistence type="predicted"/>
<organism evidence="1 2">
    <name type="scientific">Vibrio coralliilyticus</name>
    <dbReference type="NCBI Taxonomy" id="190893"/>
    <lineage>
        <taxon>Bacteria</taxon>
        <taxon>Pseudomonadati</taxon>
        <taxon>Pseudomonadota</taxon>
        <taxon>Gammaproteobacteria</taxon>
        <taxon>Vibrionales</taxon>
        <taxon>Vibrionaceae</taxon>
        <taxon>Vibrio</taxon>
    </lineage>
</organism>
<dbReference type="RefSeq" id="WP_171352793.1">
    <property type="nucleotide sequence ID" value="NZ_VTXP01000005.1"/>
</dbReference>
<evidence type="ECO:0000313" key="1">
    <source>
        <dbReference type="EMBL" id="NOJ23556.1"/>
    </source>
</evidence>
<dbReference type="EMBL" id="VTXP01000005">
    <property type="protein sequence ID" value="NOJ23556.1"/>
    <property type="molecule type" value="Genomic_DNA"/>
</dbReference>
<comment type="caution">
    <text evidence="1">The sequence shown here is derived from an EMBL/GenBank/DDBJ whole genome shotgun (WGS) entry which is preliminary data.</text>
</comment>
<reference evidence="1 2" key="1">
    <citation type="submission" date="2019-09" db="EMBL/GenBank/DDBJ databases">
        <title>Draft genome sequencing and comparative genomics of hatchery-associated Vibrios.</title>
        <authorList>
            <person name="Kehlet-Delgado H."/>
            <person name="Mueller R.S."/>
        </authorList>
    </citation>
    <scope>NUCLEOTIDE SEQUENCE [LARGE SCALE GENOMIC DNA]</scope>
    <source>
        <strain evidence="1 2">09-121-3</strain>
    </source>
</reference>
<gene>
    <name evidence="1" type="ORF">F0238_12540</name>
</gene>
<protein>
    <submittedName>
        <fullName evidence="1">Uncharacterized protein</fullName>
    </submittedName>
</protein>
<accession>A0AAP6ZN51</accession>
<dbReference type="AlphaFoldDB" id="A0AAP6ZN51"/>
<name>A0AAP6ZN51_9VIBR</name>
<evidence type="ECO:0000313" key="2">
    <source>
        <dbReference type="Proteomes" id="UP000576645"/>
    </source>
</evidence>
<sequence length="219" mass="24725">MGIQLVKSSQQKLLNKICSAVKGGETNSIVIKPLDKKPHDQNRVSILATHYELMFDEQTIEQTLCKELGNLFRPKRNEQQHSQLFELLVRERLDNIFEYEGYSTSELNYFEIFGDVKLIVGLSDELLSKSFLQTYSSEKGKAINIRKLISMCEKKYLCLDFMLTGFNLSVDEVMSLEVGHTISSDNLIKDGLSLSCEGEVISNSVLISASNNKTKMIVG</sequence>